<sequence>MAISYYNDKTDTSLELVKVLRANFHPSAAITLYITFEANDPKDGNQTKRYQAVVLYLSFDIELLVHLTGVGRLSVRQLLVHLTGVGRLSVRQLLVHLTRVGRLSVRQPLILIRRFAVCVEEMKWFPSFITIALSCFLFVKLRLVYPGEIPGKSMSDFFIGGDSFTGIGARTAKDVVGLLWTIWALESRPELNSRPKREKAIINTLFRPKSLKGLSSLALVEQILAMYSSTMVPKRNNIPKLSDVGRIKVTGYDTGLPRNDVYTALAEHFSSCGEIWEIYVPLKFDETKTSLNSHGVICLLGGQDAVEKALQLTGSNVGGWNVSVEAYPYPANANDRVIVRVEGYDTSLRKSLISRALVKLFSPYGTIRHLYFIKKSSVRASVHGKDVADTVTQLNGSYMRGRKLAVWVTAKPEIPIRFIRRLVNFSKPIPPLQDPSAMDAAIPKSRSESSMAPSESAKKKEKTSEEATVEYKAISTSVEKQTPDPDELNVDDLCMGNPNGKKAGPGKRVTVHYTGKLHENGKIFDSTVGKSPYKFRLGVGKVIKGLDVGVNGMYVGGKRKLTIPPAFGYGRYGAEVAGTKIPPDAWLVFDVELLNVR</sequence>
<dbReference type="Proteomes" id="UP000694240">
    <property type="component" value="Chromosome 11"/>
</dbReference>
<evidence type="ECO:0000313" key="9">
    <source>
        <dbReference type="Proteomes" id="UP000694240"/>
    </source>
</evidence>
<proteinExistence type="predicted"/>
<keyword evidence="9" id="KW-1185">Reference proteome</keyword>
<evidence type="ECO:0000259" key="7">
    <source>
        <dbReference type="PROSITE" id="PS50059"/>
    </source>
</evidence>
<feature type="domain" description="PPIase FKBP-type" evidence="7">
    <location>
        <begin position="506"/>
        <end position="597"/>
    </location>
</feature>
<evidence type="ECO:0000256" key="4">
    <source>
        <dbReference type="ARBA" id="ARBA00023235"/>
    </source>
</evidence>
<comment type="caution">
    <text evidence="8">The sequence shown here is derived from an EMBL/GenBank/DDBJ whole genome shotgun (WGS) entry which is preliminary data.</text>
</comment>
<dbReference type="EC" id="5.2.1.8" evidence="2 5"/>
<dbReference type="GO" id="GO:0005730">
    <property type="term" value="C:nucleolus"/>
    <property type="evidence" value="ECO:0007669"/>
    <property type="project" value="TreeGrafter"/>
</dbReference>
<evidence type="ECO:0000256" key="3">
    <source>
        <dbReference type="ARBA" id="ARBA00023110"/>
    </source>
</evidence>
<name>A0A8T1YTD1_9BRAS</name>
<evidence type="ECO:0000256" key="5">
    <source>
        <dbReference type="PROSITE-ProRule" id="PRU00277"/>
    </source>
</evidence>
<feature type="region of interest" description="Disordered" evidence="6">
    <location>
        <begin position="434"/>
        <end position="469"/>
    </location>
</feature>
<evidence type="ECO:0000256" key="1">
    <source>
        <dbReference type="ARBA" id="ARBA00000971"/>
    </source>
</evidence>
<dbReference type="NCBIfam" id="TIGR01638">
    <property type="entry name" value="Atha_cystat_rel"/>
    <property type="match status" value="1"/>
</dbReference>
<dbReference type="InterPro" id="IPR006525">
    <property type="entry name" value="Cystatin-related_pln"/>
</dbReference>
<dbReference type="PROSITE" id="PS50059">
    <property type="entry name" value="FKBP_PPIASE"/>
    <property type="match status" value="1"/>
</dbReference>
<dbReference type="FunFam" id="3.10.50.40:FF:000006">
    <property type="entry name" value="Peptidyl-prolyl cis-trans isomerase"/>
    <property type="match status" value="1"/>
</dbReference>
<comment type="catalytic activity">
    <reaction evidence="1 5">
        <text>[protein]-peptidylproline (omega=180) = [protein]-peptidylproline (omega=0)</text>
        <dbReference type="Rhea" id="RHEA:16237"/>
        <dbReference type="Rhea" id="RHEA-COMP:10747"/>
        <dbReference type="Rhea" id="RHEA-COMP:10748"/>
        <dbReference type="ChEBI" id="CHEBI:83833"/>
        <dbReference type="ChEBI" id="CHEBI:83834"/>
        <dbReference type="EC" id="5.2.1.8"/>
    </reaction>
</comment>
<protein>
    <recommendedName>
        <fullName evidence="2 5">peptidylprolyl isomerase</fullName>
        <ecNumber evidence="2 5">5.2.1.8</ecNumber>
    </recommendedName>
</protein>
<gene>
    <name evidence="8" type="ORF">ISN45_Aa06g004190</name>
</gene>
<accession>A0A8T1YTD1</accession>
<evidence type="ECO:0000256" key="2">
    <source>
        <dbReference type="ARBA" id="ARBA00013194"/>
    </source>
</evidence>
<reference evidence="8 9" key="1">
    <citation type="submission" date="2020-12" db="EMBL/GenBank/DDBJ databases">
        <title>Concerted genomic and epigenomic changes stabilize Arabidopsis allopolyploids.</title>
        <authorList>
            <person name="Chen Z."/>
        </authorList>
    </citation>
    <scope>NUCLEOTIDE SEQUENCE [LARGE SCALE GENOMIC DNA]</scope>
    <source>
        <strain evidence="8">Allo738</strain>
        <tissue evidence="8">Leaf</tissue>
    </source>
</reference>
<keyword evidence="3 5" id="KW-0697">Rotamase</keyword>
<dbReference type="CDD" id="cd00590">
    <property type="entry name" value="RRM_SF"/>
    <property type="match status" value="1"/>
</dbReference>
<keyword evidence="4 5" id="KW-0413">Isomerase</keyword>
<dbReference type="Pfam" id="PF00254">
    <property type="entry name" value="FKBP_C"/>
    <property type="match status" value="1"/>
</dbReference>
<dbReference type="PANTHER" id="PTHR43811">
    <property type="entry name" value="FKBP-TYPE PEPTIDYL-PROLYL CIS-TRANS ISOMERASE FKPA"/>
    <property type="match status" value="1"/>
</dbReference>
<dbReference type="AlphaFoldDB" id="A0A8T1YTD1"/>
<dbReference type="InterPro" id="IPR001179">
    <property type="entry name" value="PPIase_FKBP_dom"/>
</dbReference>
<dbReference type="GO" id="GO:0003755">
    <property type="term" value="F:peptidyl-prolyl cis-trans isomerase activity"/>
    <property type="evidence" value="ECO:0007669"/>
    <property type="project" value="UniProtKB-KW"/>
</dbReference>
<evidence type="ECO:0000256" key="6">
    <source>
        <dbReference type="SAM" id="MobiDB-lite"/>
    </source>
</evidence>
<dbReference type="PANTHER" id="PTHR43811:SF19">
    <property type="entry name" value="39 KDA FK506-BINDING NUCLEAR PROTEIN"/>
    <property type="match status" value="1"/>
</dbReference>
<organism evidence="8 9">
    <name type="scientific">Arabidopsis thaliana x Arabidopsis arenosa</name>
    <dbReference type="NCBI Taxonomy" id="1240361"/>
    <lineage>
        <taxon>Eukaryota</taxon>
        <taxon>Viridiplantae</taxon>
        <taxon>Streptophyta</taxon>
        <taxon>Embryophyta</taxon>
        <taxon>Tracheophyta</taxon>
        <taxon>Spermatophyta</taxon>
        <taxon>Magnoliopsida</taxon>
        <taxon>eudicotyledons</taxon>
        <taxon>Gunneridae</taxon>
        <taxon>Pentapetalae</taxon>
        <taxon>rosids</taxon>
        <taxon>malvids</taxon>
        <taxon>Brassicales</taxon>
        <taxon>Brassicaceae</taxon>
        <taxon>Camelineae</taxon>
        <taxon>Arabidopsis</taxon>
    </lineage>
</organism>
<dbReference type="EMBL" id="JAEFBK010000011">
    <property type="protein sequence ID" value="KAG7549544.1"/>
    <property type="molecule type" value="Genomic_DNA"/>
</dbReference>
<evidence type="ECO:0000313" key="8">
    <source>
        <dbReference type="EMBL" id="KAG7549544.1"/>
    </source>
</evidence>
<feature type="compositionally biased region" description="Basic and acidic residues" evidence="6">
    <location>
        <begin position="456"/>
        <end position="465"/>
    </location>
</feature>